<reference evidence="4" key="1">
    <citation type="submission" date="2010-08" db="EMBL/GenBank/DDBJ databases">
        <authorList>
            <consortium name="Caenorhabditis japonica Sequencing Consortium"/>
            <person name="Wilson R.K."/>
        </authorList>
    </citation>
    <scope>NUCLEOTIDE SEQUENCE [LARGE SCALE GENOMIC DNA]</scope>
    <source>
        <strain evidence="4">DF5081</strain>
    </source>
</reference>
<dbReference type="PANTHER" id="PTHR10334">
    <property type="entry name" value="CYSTEINE-RICH SECRETORY PROTEIN-RELATED"/>
    <property type="match status" value="1"/>
</dbReference>
<keyword evidence="4" id="KW-1185">Reference proteome</keyword>
<keyword evidence="1" id="KW-0732">Signal</keyword>
<name>A0A8R1EI48_CAEJA</name>
<feature type="chain" id="PRO_5035942538" evidence="1">
    <location>
        <begin position="17"/>
        <end position="207"/>
    </location>
</feature>
<dbReference type="PRINTS" id="PR00837">
    <property type="entry name" value="V5TPXLIKE"/>
</dbReference>
<dbReference type="FunFam" id="3.40.33.10:FF:000013">
    <property type="entry name" value="SCP-Like extracellular protein"/>
    <property type="match status" value="1"/>
</dbReference>
<evidence type="ECO:0000259" key="2">
    <source>
        <dbReference type="SMART" id="SM00198"/>
    </source>
</evidence>
<dbReference type="Gene3D" id="3.40.33.10">
    <property type="entry name" value="CAP"/>
    <property type="match status" value="1"/>
</dbReference>
<proteinExistence type="predicted"/>
<dbReference type="InterPro" id="IPR035940">
    <property type="entry name" value="CAP_sf"/>
</dbReference>
<dbReference type="SUPFAM" id="SSF55797">
    <property type="entry name" value="PR-1-like"/>
    <property type="match status" value="1"/>
</dbReference>
<feature type="domain" description="SCP" evidence="2">
    <location>
        <begin position="21"/>
        <end position="180"/>
    </location>
</feature>
<sequence>MTSILFLSALCLAAYAQFSPSAQQAIVDVHNAMRSKIARGVYVAKEDKKPSGTNILKMKWDSSIAAVAQKYSDTCPSGHSGIEGVGENLFWYWTTADITDLDYYGKLAADHWEKEFQSYGWKYNTLDGPLVGTGVGHATQMAWADSGIIGCGVTNCGRDTNGMNKAYVVCHYKNPGNVLTWNIYNSGRTCSACPSGTSCEKSTGLCV</sequence>
<dbReference type="InterPro" id="IPR002413">
    <property type="entry name" value="V5_allergen-like"/>
</dbReference>
<dbReference type="InterPro" id="IPR014044">
    <property type="entry name" value="CAP_dom"/>
</dbReference>
<dbReference type="Pfam" id="PF00188">
    <property type="entry name" value="CAP"/>
    <property type="match status" value="1"/>
</dbReference>
<dbReference type="PRINTS" id="PR00838">
    <property type="entry name" value="V5ALLERGEN"/>
</dbReference>
<feature type="signal peptide" evidence="1">
    <location>
        <begin position="1"/>
        <end position="16"/>
    </location>
</feature>
<protein>
    <submittedName>
        <fullName evidence="3">SCP domain-containing protein</fullName>
    </submittedName>
</protein>
<evidence type="ECO:0000313" key="4">
    <source>
        <dbReference type="Proteomes" id="UP000005237"/>
    </source>
</evidence>
<dbReference type="EnsemblMetazoa" id="CJA35388.1">
    <property type="protein sequence ID" value="CJA35388.1"/>
    <property type="gene ID" value="WBGene00211235"/>
</dbReference>
<organism evidence="3 4">
    <name type="scientific">Caenorhabditis japonica</name>
    <dbReference type="NCBI Taxonomy" id="281687"/>
    <lineage>
        <taxon>Eukaryota</taxon>
        <taxon>Metazoa</taxon>
        <taxon>Ecdysozoa</taxon>
        <taxon>Nematoda</taxon>
        <taxon>Chromadorea</taxon>
        <taxon>Rhabditida</taxon>
        <taxon>Rhabditina</taxon>
        <taxon>Rhabditomorpha</taxon>
        <taxon>Rhabditoidea</taxon>
        <taxon>Rhabditidae</taxon>
        <taxon>Peloderinae</taxon>
        <taxon>Caenorhabditis</taxon>
    </lineage>
</organism>
<dbReference type="AlphaFoldDB" id="A0A8R1EI48"/>
<dbReference type="Proteomes" id="UP000005237">
    <property type="component" value="Unassembled WGS sequence"/>
</dbReference>
<evidence type="ECO:0000313" key="3">
    <source>
        <dbReference type="EnsemblMetazoa" id="CJA35388.1"/>
    </source>
</evidence>
<dbReference type="InterPro" id="IPR001283">
    <property type="entry name" value="CRISP-related"/>
</dbReference>
<dbReference type="CDD" id="cd05380">
    <property type="entry name" value="CAP_euk"/>
    <property type="match status" value="1"/>
</dbReference>
<evidence type="ECO:0000256" key="1">
    <source>
        <dbReference type="SAM" id="SignalP"/>
    </source>
</evidence>
<accession>A0A8R1EI48</accession>
<reference evidence="3" key="2">
    <citation type="submission" date="2022-06" db="UniProtKB">
        <authorList>
            <consortium name="EnsemblMetazoa"/>
        </authorList>
    </citation>
    <scope>IDENTIFICATION</scope>
    <source>
        <strain evidence="3">DF5081</strain>
    </source>
</reference>
<dbReference type="SMART" id="SM00198">
    <property type="entry name" value="SCP"/>
    <property type="match status" value="1"/>
</dbReference>